<dbReference type="KEGG" id="cyz:C3B44_02585"/>
<dbReference type="CDD" id="cd11537">
    <property type="entry name" value="NTP-PPase_RS21-C6_like"/>
    <property type="match status" value="1"/>
</dbReference>
<dbReference type="PANTHER" id="PTHR46523:SF1">
    <property type="entry name" value="DCTP PYROPHOSPHATASE 1"/>
    <property type="match status" value="1"/>
</dbReference>
<name>A0A2U1T7H8_9CORY</name>
<dbReference type="OrthoDB" id="9791898at2"/>
<organism evidence="1 2">
    <name type="scientific">Corynebacterium yudongzhengii</name>
    <dbReference type="NCBI Taxonomy" id="2080740"/>
    <lineage>
        <taxon>Bacteria</taxon>
        <taxon>Bacillati</taxon>
        <taxon>Actinomycetota</taxon>
        <taxon>Actinomycetes</taxon>
        <taxon>Mycobacteriales</taxon>
        <taxon>Corynebacteriaceae</taxon>
        <taxon>Corynebacterium</taxon>
    </lineage>
</organism>
<gene>
    <name evidence="1" type="ORF">DF222_05670</name>
</gene>
<sequence>MAKRETLEVLRTFMQERDWNQFHSPENLAKSIAIEAGELLECFQWSAEADEVDVRDELADVLTYSLLLADRMGLDPDEIVREKLKITEKKYPVDLAYGKATKYTKIDSTED</sequence>
<evidence type="ECO:0000313" key="2">
    <source>
        <dbReference type="Proteomes" id="UP000244989"/>
    </source>
</evidence>
<comment type="caution">
    <text evidence="1">The sequence shown here is derived from an EMBL/GenBank/DDBJ whole genome shotgun (WGS) entry which is preliminary data.</text>
</comment>
<dbReference type="InterPro" id="IPR052555">
    <property type="entry name" value="dCTP_Pyrophosphatase"/>
</dbReference>
<protein>
    <submittedName>
        <fullName evidence="1">Nucleotide pyrophosphohydrolase</fullName>
    </submittedName>
</protein>
<dbReference type="SUPFAM" id="SSF101386">
    <property type="entry name" value="all-alpha NTP pyrophosphatases"/>
    <property type="match status" value="1"/>
</dbReference>
<dbReference type="PANTHER" id="PTHR46523">
    <property type="entry name" value="DCTP PYROPHOSPHATASE 1"/>
    <property type="match status" value="1"/>
</dbReference>
<dbReference type="Pfam" id="PF12643">
    <property type="entry name" value="MazG-like"/>
    <property type="match status" value="1"/>
</dbReference>
<dbReference type="EMBL" id="QEEZ01000008">
    <property type="protein sequence ID" value="PWC01848.1"/>
    <property type="molecule type" value="Genomic_DNA"/>
</dbReference>
<dbReference type="PIRSF" id="PIRSF029826">
    <property type="entry name" value="UCP029826_pph"/>
    <property type="match status" value="1"/>
</dbReference>
<proteinExistence type="predicted"/>
<dbReference type="InterPro" id="IPR025984">
    <property type="entry name" value="DCTPP"/>
</dbReference>
<accession>A0A2U1T7H8</accession>
<keyword evidence="2" id="KW-1185">Reference proteome</keyword>
<dbReference type="AlphaFoldDB" id="A0A2U1T7H8"/>
<dbReference type="GO" id="GO:0047429">
    <property type="term" value="F:nucleoside triphosphate diphosphatase activity"/>
    <property type="evidence" value="ECO:0007669"/>
    <property type="project" value="InterPro"/>
</dbReference>
<reference evidence="2" key="1">
    <citation type="submission" date="2018-04" db="EMBL/GenBank/DDBJ databases">
        <authorList>
            <person name="Liu S."/>
            <person name="Wang Z."/>
            <person name="Li J."/>
        </authorList>
    </citation>
    <scope>NUCLEOTIDE SEQUENCE [LARGE SCALE GENOMIC DNA]</scope>
    <source>
        <strain evidence="2">2189</strain>
    </source>
</reference>
<keyword evidence="1" id="KW-0378">Hydrolase</keyword>
<dbReference type="Gene3D" id="1.10.287.1080">
    <property type="entry name" value="MazG-like"/>
    <property type="match status" value="1"/>
</dbReference>
<evidence type="ECO:0000313" key="1">
    <source>
        <dbReference type="EMBL" id="PWC01848.1"/>
    </source>
</evidence>
<dbReference type="RefSeq" id="WP_108432523.1">
    <property type="nucleotide sequence ID" value="NZ_CP026947.1"/>
</dbReference>
<dbReference type="Proteomes" id="UP000244989">
    <property type="component" value="Unassembled WGS sequence"/>
</dbReference>
<dbReference type="GO" id="GO:0009143">
    <property type="term" value="P:nucleoside triphosphate catabolic process"/>
    <property type="evidence" value="ECO:0007669"/>
    <property type="project" value="InterPro"/>
</dbReference>